<keyword evidence="4" id="KW-1185">Reference proteome</keyword>
<reference evidence="3 4" key="1">
    <citation type="journal article" date="2019" name="Commun. Biol.">
        <title>The bagworm genome reveals a unique fibroin gene that provides high tensile strength.</title>
        <authorList>
            <person name="Kono N."/>
            <person name="Nakamura H."/>
            <person name="Ohtoshi R."/>
            <person name="Tomita M."/>
            <person name="Numata K."/>
            <person name="Arakawa K."/>
        </authorList>
    </citation>
    <scope>NUCLEOTIDE SEQUENCE [LARGE SCALE GENOMIC DNA]</scope>
</reference>
<keyword evidence="1" id="KW-0812">Transmembrane</keyword>
<keyword evidence="2" id="KW-0732">Signal</keyword>
<name>A0A4C1X460_EUMVA</name>
<proteinExistence type="predicted"/>
<dbReference type="Proteomes" id="UP000299102">
    <property type="component" value="Unassembled WGS sequence"/>
</dbReference>
<keyword evidence="1" id="KW-1133">Transmembrane helix</keyword>
<evidence type="ECO:0000256" key="1">
    <source>
        <dbReference type="SAM" id="Phobius"/>
    </source>
</evidence>
<protein>
    <submittedName>
        <fullName evidence="3">Uncharacterized protein</fullName>
    </submittedName>
</protein>
<dbReference type="AlphaFoldDB" id="A0A4C1X460"/>
<evidence type="ECO:0000256" key="2">
    <source>
        <dbReference type="SAM" id="SignalP"/>
    </source>
</evidence>
<organism evidence="3 4">
    <name type="scientific">Eumeta variegata</name>
    <name type="common">Bagworm moth</name>
    <name type="synonym">Eumeta japonica</name>
    <dbReference type="NCBI Taxonomy" id="151549"/>
    <lineage>
        <taxon>Eukaryota</taxon>
        <taxon>Metazoa</taxon>
        <taxon>Ecdysozoa</taxon>
        <taxon>Arthropoda</taxon>
        <taxon>Hexapoda</taxon>
        <taxon>Insecta</taxon>
        <taxon>Pterygota</taxon>
        <taxon>Neoptera</taxon>
        <taxon>Endopterygota</taxon>
        <taxon>Lepidoptera</taxon>
        <taxon>Glossata</taxon>
        <taxon>Ditrysia</taxon>
        <taxon>Tineoidea</taxon>
        <taxon>Psychidae</taxon>
        <taxon>Oiketicinae</taxon>
        <taxon>Eumeta</taxon>
    </lineage>
</organism>
<sequence>MSAARVPGVLLLVVAIANGGGSGVRLSASDLKVIVLIRIDPDDRLPRTFFDEPKVGAREFVARPVHGGSYKTRGNDDGTVSAIFRGNRTPGMKQFVGESALCLGAAAILFYFAWRNLRSRDTRRGSSVAEVASF</sequence>
<comment type="caution">
    <text evidence="3">The sequence shown here is derived from an EMBL/GenBank/DDBJ whole genome shotgun (WGS) entry which is preliminary data.</text>
</comment>
<keyword evidence="1" id="KW-0472">Membrane</keyword>
<feature type="signal peptide" evidence="2">
    <location>
        <begin position="1"/>
        <end position="23"/>
    </location>
</feature>
<gene>
    <name evidence="3" type="ORF">EVAR_40782_1</name>
</gene>
<evidence type="ECO:0000313" key="3">
    <source>
        <dbReference type="EMBL" id="GBP57923.1"/>
    </source>
</evidence>
<evidence type="ECO:0000313" key="4">
    <source>
        <dbReference type="Proteomes" id="UP000299102"/>
    </source>
</evidence>
<feature type="chain" id="PRO_5020038731" evidence="2">
    <location>
        <begin position="24"/>
        <end position="134"/>
    </location>
</feature>
<dbReference type="EMBL" id="BGZK01000723">
    <property type="protein sequence ID" value="GBP57923.1"/>
    <property type="molecule type" value="Genomic_DNA"/>
</dbReference>
<feature type="transmembrane region" description="Helical" evidence="1">
    <location>
        <begin position="95"/>
        <end position="114"/>
    </location>
</feature>
<accession>A0A4C1X460</accession>